<dbReference type="PANTHER" id="PTHR35399:SF4">
    <property type="entry name" value="MEMBRANE PROTEIN"/>
    <property type="match status" value="1"/>
</dbReference>
<dbReference type="InterPro" id="IPR008557">
    <property type="entry name" value="PhoX"/>
</dbReference>
<dbReference type="PANTHER" id="PTHR35399">
    <property type="entry name" value="SLR8030 PROTEIN"/>
    <property type="match status" value="1"/>
</dbReference>
<sequence>MVTRRKFCLGLTSLAFAGLSGSSLGKNTTASSSVAIHSAKPINALAKGYGPLQADTNKLLDLPAGFSYEIISQLGQPMNDGMAVPDRADGMGCMPLDADRVVLIRNHELSPQNLATQPEPIKQHKSPLAYDQLASGVSLPGGTTSIIYNLKTKQVEREFISLSGTIRNCAGGVTPWRSWLSCEENVSLPDESISQAHGYIFEVPASTKSQIDAKPLKAMGRFNHEAAAVDPKTGIVYLTEDRGDSLFYRFIPKTYGKLADGGQLQALVVKAQPQFDTRNWQDKTMSLFDWLDVEWINITNPESPEDDLRKQGFTNGAALFARGEGIHWADNELYFCCTNGGNKQLGQIMRYQPSAYEGKVNERTQPARLQLFLESEDESLFNFGDNLTVTPQGHLLVCEDQYTEVVNNHLRGVTPDGKLYDFARLHAQTELAGACFSPDGSTLFVNLYSPAKTLAIKGPWQDVSALSLVSS</sequence>
<evidence type="ECO:0000256" key="1">
    <source>
        <dbReference type="SAM" id="SignalP"/>
    </source>
</evidence>
<dbReference type="OrthoDB" id="9801383at2"/>
<comment type="caution">
    <text evidence="2">The sequence shown here is derived from an EMBL/GenBank/DDBJ whole genome shotgun (WGS) entry which is preliminary data.</text>
</comment>
<dbReference type="Pfam" id="PF05787">
    <property type="entry name" value="PhoX"/>
    <property type="match status" value="2"/>
</dbReference>
<protein>
    <submittedName>
        <fullName evidence="2">DUF839 domain-containing protein</fullName>
    </submittedName>
</protein>
<dbReference type="EMBL" id="QUOV01000001">
    <property type="protein sequence ID" value="REL36289.1"/>
    <property type="molecule type" value="Genomic_DNA"/>
</dbReference>
<keyword evidence="1" id="KW-0732">Signal</keyword>
<dbReference type="Proteomes" id="UP000256999">
    <property type="component" value="Unassembled WGS sequence"/>
</dbReference>
<reference evidence="2 3" key="1">
    <citation type="submission" date="2018-08" db="EMBL/GenBank/DDBJ databases">
        <title>Thalassotalea euphylliae genome.</title>
        <authorList>
            <person name="Summers S."/>
            <person name="Rice S.A."/>
            <person name="Freckelton M.L."/>
            <person name="Nedved B.T."/>
            <person name="Hadfield M.G."/>
        </authorList>
    </citation>
    <scope>NUCLEOTIDE SEQUENCE [LARGE SCALE GENOMIC DNA]</scope>
    <source>
        <strain evidence="2 3">H2</strain>
    </source>
</reference>
<feature type="chain" id="PRO_5017675187" evidence="1">
    <location>
        <begin position="18"/>
        <end position="471"/>
    </location>
</feature>
<dbReference type="SUPFAM" id="SSF63829">
    <property type="entry name" value="Calcium-dependent phosphotriesterase"/>
    <property type="match status" value="1"/>
</dbReference>
<evidence type="ECO:0000313" key="2">
    <source>
        <dbReference type="EMBL" id="REL36289.1"/>
    </source>
</evidence>
<dbReference type="AlphaFoldDB" id="A0A3E0UHD3"/>
<gene>
    <name evidence="2" type="ORF">DXX92_13710</name>
</gene>
<evidence type="ECO:0000313" key="3">
    <source>
        <dbReference type="Proteomes" id="UP000256999"/>
    </source>
</evidence>
<proteinExistence type="predicted"/>
<organism evidence="2 3">
    <name type="scientific">Thalassotalea euphylliae</name>
    <dbReference type="NCBI Taxonomy" id="1655234"/>
    <lineage>
        <taxon>Bacteria</taxon>
        <taxon>Pseudomonadati</taxon>
        <taxon>Pseudomonadota</taxon>
        <taxon>Gammaproteobacteria</taxon>
        <taxon>Alteromonadales</taxon>
        <taxon>Colwelliaceae</taxon>
        <taxon>Thalassotalea</taxon>
    </lineage>
</organism>
<feature type="signal peptide" evidence="1">
    <location>
        <begin position="1"/>
        <end position="17"/>
    </location>
</feature>
<dbReference type="RefSeq" id="WP_116000957.1">
    <property type="nucleotide sequence ID" value="NZ_QUOV01000001.1"/>
</dbReference>
<accession>A0A3E0UHD3</accession>
<name>A0A3E0UHD3_9GAMM</name>